<dbReference type="AlphaFoldDB" id="A0A1B6DVG2"/>
<protein>
    <recommendedName>
        <fullName evidence="6">Calponin-homology (CH) domain-containing protein</fullName>
    </recommendedName>
</protein>
<keyword evidence="3 4" id="KW-0175">Coiled coil</keyword>
<feature type="coiled-coil region" evidence="4">
    <location>
        <begin position="435"/>
        <end position="620"/>
    </location>
</feature>
<feature type="region of interest" description="Disordered" evidence="5">
    <location>
        <begin position="1001"/>
        <end position="1133"/>
    </location>
</feature>
<dbReference type="SUPFAM" id="SSF116907">
    <property type="entry name" value="Hook domain"/>
    <property type="match status" value="1"/>
</dbReference>
<dbReference type="GO" id="GO:0005813">
    <property type="term" value="C:centrosome"/>
    <property type="evidence" value="ECO:0007669"/>
    <property type="project" value="TreeGrafter"/>
</dbReference>
<sequence>MASVTDIEDFLQGPLVTWLRACLDNSERLTDYEDLADGVVIYEVLLLIDPEPMYHGVIPSLGNPLQRIRNFDCIIKNIKTLYEEELCQLVVLLPDSVRLGKEPESKAGLEDMQLLLLLLLGCAVQCPNKQRFIEHIKTLSVEAQHCIVHCIKQVTESQEIVLCGDHEKSLSQEQMFTHIQHLIKERDKYLQVWIGQEDRKCAGVVMGNERLNATTPSGGERGESQHLAVELADWKARLRKQRQELEEKSEALAETKEELEHNKILVAKLRNEMQDLKQQARASKAYRDEVDALRERAERCEKLEGEITRYRDKLCDMEFYKSRVEELRQDNRVLEETREMLEEQLARARKRGDHIIQLEASILQYKQTINDLVLERDANQEKLQQLYEENSQLTILSKSQLNNSAYESDHLEDTDTGSGDNSLSEQLTSNAQARALRLELENRRLASTVESLQEAALQHTNEQILELEKEKKKLSLQVDDLEENKRKLMQHNTELETSVKNAQRDTKKMQELLETLQHQLQIQSESLSRDKQRLERRVQELEASLDVAKAQADRLGELEDAKSKIASLERDVGKLKESLEAKSEMLEKLTCEVEMNSKEKLDLTKNLEEANIQIVRYHEREREFKDLESRYAIDHKTLSVLQKDLVAEKLNTQQLKSSLDKLGLPVDKLSDPDNALDTILSRPEILKMVRQRLSLDETTKCDLSHLNECNARLEVNISTLQSQISSLTSQLTALQLANSQLVAEKEEVIKELEKVQTDQVTLQALHEQLSVQYESQRNDKEFLKTTLRDLRIEHRNLKEANELLSSVNETLTADKDNLKDESKSLNNLRAEHSKLKDDFRSLFTSNEKLKKEYRALQEEYKSLRVESGKCKLSLTELNGELETRNDKITGLEVQVSKLTSQCEMLTQIKTSFEEDRRSLMEYVRQLLDQYHELLMHSLDDKEHYHAEEKMFRDKVNNLNRQKEKLEEKIMEHYFKLESCPAKKKSFGATLVKRMRKAGSELISKSRKSWHEDTARKGTDSDTSLEEVRSRQADGLSLGTPGTRRTVYYSGDENNSTTNDQDDSKSLPSETPRTSTPQHEPAGPPLLVYNRLTTVLGRNPTPPHSPALSQSSKKQSSNESKTGPNPVWFEYGCV</sequence>
<organism evidence="7">
    <name type="scientific">Clastoptera arizonana</name>
    <name type="common">Arizona spittle bug</name>
    <dbReference type="NCBI Taxonomy" id="38151"/>
    <lineage>
        <taxon>Eukaryota</taxon>
        <taxon>Metazoa</taxon>
        <taxon>Ecdysozoa</taxon>
        <taxon>Arthropoda</taxon>
        <taxon>Hexapoda</taxon>
        <taxon>Insecta</taxon>
        <taxon>Pterygota</taxon>
        <taxon>Neoptera</taxon>
        <taxon>Paraneoptera</taxon>
        <taxon>Hemiptera</taxon>
        <taxon>Auchenorrhyncha</taxon>
        <taxon>Cercopoidea</taxon>
        <taxon>Clastopteridae</taxon>
        <taxon>Clastoptera</taxon>
    </lineage>
</organism>
<evidence type="ECO:0000256" key="2">
    <source>
        <dbReference type="ARBA" id="ARBA00022490"/>
    </source>
</evidence>
<evidence type="ECO:0000256" key="3">
    <source>
        <dbReference type="ARBA" id="ARBA00023054"/>
    </source>
</evidence>
<keyword evidence="2" id="KW-0963">Cytoplasm</keyword>
<evidence type="ECO:0000259" key="6">
    <source>
        <dbReference type="PROSITE" id="PS50021"/>
    </source>
</evidence>
<evidence type="ECO:0000256" key="4">
    <source>
        <dbReference type="SAM" id="Coils"/>
    </source>
</evidence>
<feature type="coiled-coil region" evidence="4">
    <location>
        <begin position="228"/>
        <end position="389"/>
    </location>
</feature>
<dbReference type="InterPro" id="IPR001715">
    <property type="entry name" value="CH_dom"/>
</dbReference>
<feature type="coiled-coil region" evidence="4">
    <location>
        <begin position="948"/>
        <end position="975"/>
    </location>
</feature>
<reference evidence="7" key="1">
    <citation type="submission" date="2015-12" db="EMBL/GenBank/DDBJ databases">
        <title>De novo transcriptome assembly of four potential Pierce s Disease insect vectors from Arizona vineyards.</title>
        <authorList>
            <person name="Tassone E.E."/>
        </authorList>
    </citation>
    <scope>NUCLEOTIDE SEQUENCE</scope>
</reference>
<evidence type="ECO:0000256" key="5">
    <source>
        <dbReference type="SAM" id="MobiDB-lite"/>
    </source>
</evidence>
<dbReference type="Gene3D" id="6.10.250.3110">
    <property type="match status" value="1"/>
</dbReference>
<dbReference type="InterPro" id="IPR043936">
    <property type="entry name" value="HOOK_N"/>
</dbReference>
<dbReference type="GO" id="GO:0005737">
    <property type="term" value="C:cytoplasm"/>
    <property type="evidence" value="ECO:0007669"/>
    <property type="project" value="UniProtKB-SubCell"/>
</dbReference>
<dbReference type="PROSITE" id="PS50021">
    <property type="entry name" value="CH"/>
    <property type="match status" value="1"/>
</dbReference>
<dbReference type="GO" id="GO:0008017">
    <property type="term" value="F:microtubule binding"/>
    <property type="evidence" value="ECO:0007669"/>
    <property type="project" value="TreeGrafter"/>
</dbReference>
<dbReference type="GO" id="GO:0030705">
    <property type="term" value="P:cytoskeleton-dependent intracellular transport"/>
    <property type="evidence" value="ECO:0007669"/>
    <property type="project" value="InterPro"/>
</dbReference>
<name>A0A1B6DVG2_9HEMI</name>
<feature type="coiled-coil region" evidence="4">
    <location>
        <begin position="710"/>
        <end position="866"/>
    </location>
</feature>
<proteinExistence type="predicted"/>
<dbReference type="PANTHER" id="PTHR18947:SF28">
    <property type="entry name" value="GIRDIN, ISOFORM A"/>
    <property type="match status" value="1"/>
</dbReference>
<dbReference type="GO" id="GO:0031122">
    <property type="term" value="P:cytoplasmic microtubule organization"/>
    <property type="evidence" value="ECO:0007669"/>
    <property type="project" value="TreeGrafter"/>
</dbReference>
<dbReference type="GO" id="GO:0051959">
    <property type="term" value="F:dynein light intermediate chain binding"/>
    <property type="evidence" value="ECO:0007669"/>
    <property type="project" value="TreeGrafter"/>
</dbReference>
<accession>A0A1B6DVG2</accession>
<comment type="subcellular location">
    <subcellularLocation>
        <location evidence="1">Cytoplasm</location>
    </subcellularLocation>
</comment>
<feature type="domain" description="Calponin-homology (CH)" evidence="6">
    <location>
        <begin position="9"/>
        <end position="123"/>
    </location>
</feature>
<dbReference type="Gene3D" id="1.10.418.10">
    <property type="entry name" value="Calponin-like domain"/>
    <property type="match status" value="1"/>
</dbReference>
<dbReference type="CDD" id="cd22223">
    <property type="entry name" value="HkD_HkRP"/>
    <property type="match status" value="1"/>
</dbReference>
<evidence type="ECO:0000256" key="1">
    <source>
        <dbReference type="ARBA" id="ARBA00004496"/>
    </source>
</evidence>
<evidence type="ECO:0000313" key="7">
    <source>
        <dbReference type="EMBL" id="JAS29619.1"/>
    </source>
</evidence>
<feature type="compositionally biased region" description="Polar residues" evidence="5">
    <location>
        <begin position="1065"/>
        <end position="1077"/>
    </location>
</feature>
<dbReference type="Pfam" id="PF19047">
    <property type="entry name" value="HOOK_N"/>
    <property type="match status" value="1"/>
</dbReference>
<dbReference type="InterPro" id="IPR036872">
    <property type="entry name" value="CH_dom_sf"/>
</dbReference>
<dbReference type="EMBL" id="GEDC01007679">
    <property type="protein sequence ID" value="JAS29619.1"/>
    <property type="molecule type" value="Transcribed_RNA"/>
</dbReference>
<feature type="compositionally biased region" description="Basic and acidic residues" evidence="5">
    <location>
        <begin position="1008"/>
        <end position="1031"/>
    </location>
</feature>
<gene>
    <name evidence="7" type="ORF">g.39931</name>
</gene>
<dbReference type="PANTHER" id="PTHR18947">
    <property type="entry name" value="HOOK PROTEINS"/>
    <property type="match status" value="1"/>
</dbReference>